<dbReference type="SUPFAM" id="SSF52540">
    <property type="entry name" value="P-loop containing nucleoside triphosphate hydrolases"/>
    <property type="match status" value="1"/>
</dbReference>
<keyword evidence="11" id="KW-0206">Cytoskeleton</keyword>
<evidence type="ECO:0000256" key="4">
    <source>
        <dbReference type="ARBA" id="ARBA00022490"/>
    </source>
</evidence>
<comment type="subunit">
    <text evidence="13">Directly interacts with PRC1 within a complex also containing KIF4A, KIF20A and KIF23; targets to the central spindle. Directly interacts with CIT depending on the activation state of the kinase (stronger interaction with the kinase-dead form); targets to the midbody. Interacts with ARRB2; the interaction is detected in the nucleus upon OR1D2 stimulation. Interacts with AKT1; the interaction is detected in the plasma membrane upon INS stimulation and promotes AKT1 phosphorylation. Interacts with SVIL; at midbody during cytokinesis. Interacts with RADIL (via PDZ domain); recruits RADIL to the microtubule network restricting RADIL from interaction with activated RAP1A.</text>
</comment>
<keyword evidence="5" id="KW-0597">Phosphoprotein</keyword>
<dbReference type="FunFam" id="3.40.850.10:FF:000042">
    <property type="entry name" value="Kinesin family member 14"/>
    <property type="match status" value="1"/>
</dbReference>
<feature type="domain" description="Kinesin motor" evidence="18">
    <location>
        <begin position="357"/>
        <end position="700"/>
    </location>
</feature>
<keyword evidence="4" id="KW-0963">Cytoplasm</keyword>
<dbReference type="InterPro" id="IPR027417">
    <property type="entry name" value="P-loop_NTPase"/>
</dbReference>
<feature type="coiled-coil region" evidence="16">
    <location>
        <begin position="988"/>
        <end position="1070"/>
    </location>
</feature>
<keyword evidence="12" id="KW-0539">Nucleus</keyword>
<dbReference type="GO" id="GO:0005874">
    <property type="term" value="C:microtubule"/>
    <property type="evidence" value="ECO:0007669"/>
    <property type="project" value="UniProtKB-KW"/>
</dbReference>
<dbReference type="Pfam" id="PF23313">
    <property type="entry name" value="4HB_KIF14"/>
    <property type="match status" value="1"/>
</dbReference>
<evidence type="ECO:0000256" key="3">
    <source>
        <dbReference type="ARBA" id="ARBA00004214"/>
    </source>
</evidence>
<dbReference type="Gene3D" id="3.40.850.10">
    <property type="entry name" value="Kinesin motor domain"/>
    <property type="match status" value="1"/>
</dbReference>
<keyword evidence="8 15" id="KW-0067">ATP-binding</keyword>
<dbReference type="PRINTS" id="PR00380">
    <property type="entry name" value="KINESINHEAVY"/>
</dbReference>
<evidence type="ECO:0000256" key="11">
    <source>
        <dbReference type="ARBA" id="ARBA00023212"/>
    </source>
</evidence>
<dbReference type="InterPro" id="IPR019821">
    <property type="entry name" value="Kinesin_motor_CS"/>
</dbReference>
<dbReference type="InterPro" id="IPR032405">
    <property type="entry name" value="Kinesin_assoc"/>
</dbReference>
<dbReference type="InterPro" id="IPR000253">
    <property type="entry name" value="FHA_dom"/>
</dbReference>
<dbReference type="PANTHER" id="PTHR47117">
    <property type="entry name" value="STAR-RELATED LIPID TRANSFER PROTEIN 9"/>
    <property type="match status" value="1"/>
</dbReference>
<name>A0A7K4R9B3_9TYRA</name>
<feature type="region of interest" description="Disordered" evidence="17">
    <location>
        <begin position="269"/>
        <end position="307"/>
    </location>
</feature>
<evidence type="ECO:0000313" key="19">
    <source>
        <dbReference type="EMBL" id="NWQ69898.1"/>
    </source>
</evidence>
<keyword evidence="6" id="KW-0493">Microtubule</keyword>
<dbReference type="PROSITE" id="PS00411">
    <property type="entry name" value="KINESIN_MOTOR_1"/>
    <property type="match status" value="1"/>
</dbReference>
<feature type="compositionally biased region" description="Polar residues" evidence="17">
    <location>
        <begin position="98"/>
        <end position="113"/>
    </location>
</feature>
<dbReference type="Proteomes" id="UP000556200">
    <property type="component" value="Unassembled WGS sequence"/>
</dbReference>
<dbReference type="GO" id="GO:0005524">
    <property type="term" value="F:ATP binding"/>
    <property type="evidence" value="ECO:0007669"/>
    <property type="project" value="UniProtKB-UniRule"/>
</dbReference>
<dbReference type="FunFam" id="2.60.200.20:FF:000020">
    <property type="entry name" value="Kinesin family member 14"/>
    <property type="match status" value="1"/>
</dbReference>
<evidence type="ECO:0000256" key="17">
    <source>
        <dbReference type="SAM" id="MobiDB-lite"/>
    </source>
</evidence>
<evidence type="ECO:0000256" key="14">
    <source>
        <dbReference type="ARBA" id="ARBA00073220"/>
    </source>
</evidence>
<protein>
    <recommendedName>
        <fullName evidence="14">Kinesin-like protein KIF14</fullName>
    </recommendedName>
</protein>
<sequence>MPIYTVPRRTPAGTRCTATLQKASSNDTLASRKASGQQLKSQVLGEEKNTLIPCSQSKTEEVNMTYVISACEKVGDAPTTFTSEGRLTLQRRTAVSKKLVSSSEPLHTNTTQGMEELQTEKRLTLRRHGRTGSAGKSHTNQNILPRKENLPADAQRNSKITLPQNINDTDVVKPDLKLAEGQSSTKLQCNLNTKGTLGFVDSVCKNAISTCLKDKTGTADTKFQNEVPKSEQLVTSKCINRLSGELNEKGNINKLAGKQRVQHLMIKHNSLERPRTPGRGLTEGLKLTPKNSTSQDQPSLKQASNEQTPHLQILAKKTPSICSSLPGSRSSEAEANTEALVESSRTEGDVFKVKNSKVIVAVRVRPFSNREKTENSPPVISVSGSEATVQNPSTNQVYSFSYDFSFWSFDKCHPNFASQAVIYQALAVPLLERAFEGYNACLFAYGQTGSGKSYTMMGFDEDQGIIPRLCEDLFNQIAQMDKEQILYHLEMSFFEIYNEKIHDLLVFKAENGQKKQLRVREHPVLGPYVEGLTVNVVRSYSDIQSWLELGNKQRATAATVMNDKSSRSHSVFTLVMTQTKVEFVNEEQCDRRLTSHINLIDLAGSECCAKAQTTGERLKEGVSINKSLLTLGRVISALSKQFQNGKKTFIPYRESVLTWLLKESLGGNSQTTMIATVSPAASSTEETLSTLRYAKQACSIINIAKVNEDVNVKLIRELKAEIERMKAAQKSALNTDREKYRHYLQEITSLRVELHQQERNMAEMQRAWKEKFEQAEKRKLEDIEELQKAGIAFKMDNHLPNLVNLNEDPQLSEVLLYMIKEGETTVGRCTPNSKHDIQLSGVLIADDHCVIKNAVGQVSIIPLREAKTYVNGKCILNPTVLHHGDRVILGGDHYFRFNHPAEVQKVKTPSCGTMCLHDGPKDFEFAKNELLIAQRTQFKAQKVDALGKWEEPEVITLVLSDEGEFERWGRMGQKCCRSDFPPLVSQRAESRKKQIQEMNNQKAATKIQELEKAKQNLELELQFNKKRLEMETLATKQALEDHTIRHAKILEALEAEKQKIAEEIHTLQKNRRSGNRTMTIPLNWKSLKLSVMVKEANAISNALGKNTVFCRYDKIDDKTGAVSSVLVQVRNVKLGIATFWSLEKFECKLAAMKELYESNDRNKAADVFYDPADEWEPDLSDTSVSSLSRRRSRSFMKNKRISGCLSEIKLQPIQNMQTFYISGSQNKSSMCPSFSESFLPGICKESISTALDLLEQNHEAGESIADSILTNLFIIFSGVSAISKAYEQQDEECQDNFFNLDPAAQSYSIRIISAFEQIVVLSKLWLNNIQKCPGSIKVDEEMKREIKNLGGYLQLLLQGCSSDISLMVTEAWSKVNQTIKQTMKYIGHLAVVTTADISFPEENNIPVSSLQEFVLAIYDGVGSGLQFLIDTVQEKARMVQKKLVKQRPQNEIQSRIKDNVVALARFLENNLSYCRKKEIESQLPEEESLYREIKKSTKIAVKYLELEQCLTEVCRIVSSMLQGLYRNTSPLRNFAENISVIGGYFNNYFGLFALSSANNPIQKTPRPFMNLDELDSLVDSLIMTFELEQGQPSVQSQTVCNETTETQGGQVETGQ</sequence>
<dbReference type="InterPro" id="IPR036961">
    <property type="entry name" value="Kinesin_motor_dom_sf"/>
</dbReference>
<dbReference type="SMART" id="SM00129">
    <property type="entry name" value="KISc"/>
    <property type="match status" value="1"/>
</dbReference>
<feature type="compositionally biased region" description="Polar residues" evidence="17">
    <location>
        <begin position="289"/>
        <end position="307"/>
    </location>
</feature>
<feature type="coiled-coil region" evidence="16">
    <location>
        <begin position="711"/>
        <end position="789"/>
    </location>
</feature>
<dbReference type="CDD" id="cd22707">
    <property type="entry name" value="FHA_KIF14"/>
    <property type="match status" value="1"/>
</dbReference>
<feature type="compositionally biased region" description="Polar residues" evidence="17">
    <location>
        <begin position="320"/>
        <end position="334"/>
    </location>
</feature>
<evidence type="ECO:0000256" key="5">
    <source>
        <dbReference type="ARBA" id="ARBA00022553"/>
    </source>
</evidence>
<dbReference type="InterPro" id="IPR001752">
    <property type="entry name" value="Kinesin_motor_dom"/>
</dbReference>
<feature type="compositionally biased region" description="Polar residues" evidence="17">
    <location>
        <begin position="134"/>
        <end position="143"/>
    </location>
</feature>
<dbReference type="GO" id="GO:0005819">
    <property type="term" value="C:spindle"/>
    <property type="evidence" value="ECO:0007669"/>
    <property type="project" value="UniProtKB-SubCell"/>
</dbReference>
<evidence type="ECO:0000259" key="18">
    <source>
        <dbReference type="PROSITE" id="PS50067"/>
    </source>
</evidence>
<dbReference type="GO" id="GO:0007018">
    <property type="term" value="P:microtubule-based movement"/>
    <property type="evidence" value="ECO:0007669"/>
    <property type="project" value="InterPro"/>
</dbReference>
<dbReference type="Pfam" id="PF00225">
    <property type="entry name" value="Kinesin"/>
    <property type="match status" value="1"/>
</dbReference>
<dbReference type="Pfam" id="PF16183">
    <property type="entry name" value="Kinesin_assoc"/>
    <property type="match status" value="1"/>
</dbReference>
<dbReference type="Pfam" id="PF00498">
    <property type="entry name" value="FHA"/>
    <property type="match status" value="1"/>
</dbReference>
<dbReference type="SMART" id="SM00240">
    <property type="entry name" value="FHA"/>
    <property type="match status" value="1"/>
</dbReference>
<evidence type="ECO:0000256" key="1">
    <source>
        <dbReference type="ARBA" id="ARBA00004123"/>
    </source>
</evidence>
<dbReference type="GO" id="GO:0003777">
    <property type="term" value="F:microtubule motor activity"/>
    <property type="evidence" value="ECO:0007669"/>
    <property type="project" value="InterPro"/>
</dbReference>
<dbReference type="GO" id="GO:0008017">
    <property type="term" value="F:microtubule binding"/>
    <property type="evidence" value="ECO:0007669"/>
    <property type="project" value="InterPro"/>
</dbReference>
<feature type="region of interest" description="Disordered" evidence="17">
    <location>
        <begin position="98"/>
        <end position="166"/>
    </location>
</feature>
<keyword evidence="9 16" id="KW-0175">Coiled coil</keyword>
<evidence type="ECO:0000256" key="13">
    <source>
        <dbReference type="ARBA" id="ARBA00064520"/>
    </source>
</evidence>
<dbReference type="SUPFAM" id="SSF49879">
    <property type="entry name" value="SMAD/FHA domain"/>
    <property type="match status" value="1"/>
</dbReference>
<reference evidence="19 20" key="1">
    <citation type="submission" date="2019-09" db="EMBL/GenBank/DDBJ databases">
        <title>Bird 10,000 Genomes (B10K) Project - Family phase.</title>
        <authorList>
            <person name="Zhang G."/>
        </authorList>
    </citation>
    <scope>NUCLEOTIDE SEQUENCE [LARGE SCALE GENOMIC DNA]</scope>
    <source>
        <strain evidence="19">B10K-DU-004-15</strain>
        <tissue evidence="19">Mixed tissue sample</tissue>
    </source>
</reference>
<evidence type="ECO:0000256" key="7">
    <source>
        <dbReference type="ARBA" id="ARBA00022741"/>
    </source>
</evidence>
<dbReference type="GO" id="GO:0030496">
    <property type="term" value="C:midbody"/>
    <property type="evidence" value="ECO:0007669"/>
    <property type="project" value="UniProtKB-SubCell"/>
</dbReference>
<evidence type="ECO:0000256" key="12">
    <source>
        <dbReference type="ARBA" id="ARBA00023242"/>
    </source>
</evidence>
<evidence type="ECO:0000256" key="15">
    <source>
        <dbReference type="PROSITE-ProRule" id="PRU00283"/>
    </source>
</evidence>
<keyword evidence="7 15" id="KW-0547">Nucleotide-binding</keyword>
<keyword evidence="20" id="KW-1185">Reference proteome</keyword>
<dbReference type="GO" id="GO:0005634">
    <property type="term" value="C:nucleus"/>
    <property type="evidence" value="ECO:0007669"/>
    <property type="project" value="UniProtKB-SubCell"/>
</dbReference>
<feature type="region of interest" description="Disordered" evidence="17">
    <location>
        <begin position="1593"/>
        <end position="1615"/>
    </location>
</feature>
<dbReference type="InterPro" id="IPR008984">
    <property type="entry name" value="SMAD_FHA_dom_sf"/>
</dbReference>
<evidence type="ECO:0000313" key="20">
    <source>
        <dbReference type="Proteomes" id="UP000556200"/>
    </source>
</evidence>
<evidence type="ECO:0000256" key="10">
    <source>
        <dbReference type="ARBA" id="ARBA00023175"/>
    </source>
</evidence>
<dbReference type="EMBL" id="VYZA01001116">
    <property type="protein sequence ID" value="NWQ69898.1"/>
    <property type="molecule type" value="Genomic_DNA"/>
</dbReference>
<keyword evidence="10 15" id="KW-0505">Motor protein</keyword>
<gene>
    <name evidence="19" type="primary">Kif14</name>
    <name evidence="19" type="ORF">NEOCIN_R11357</name>
</gene>
<comment type="similarity">
    <text evidence="15">Belongs to the TRAFAC class myosin-kinesin ATPase superfamily. Kinesin family.</text>
</comment>
<feature type="compositionally biased region" description="Low complexity" evidence="17">
    <location>
        <begin position="1602"/>
        <end position="1615"/>
    </location>
</feature>
<dbReference type="InterPro" id="IPR056523">
    <property type="entry name" value="4HB_KIF14"/>
</dbReference>
<evidence type="ECO:0000256" key="6">
    <source>
        <dbReference type="ARBA" id="ARBA00022701"/>
    </source>
</evidence>
<feature type="region of interest" description="Disordered" evidence="17">
    <location>
        <begin position="320"/>
        <end position="341"/>
    </location>
</feature>
<feature type="non-terminal residue" evidence="19">
    <location>
        <position position="1615"/>
    </location>
</feature>
<dbReference type="CDD" id="cd01365">
    <property type="entry name" value="KISc_KIF1A_KIF1B"/>
    <property type="match status" value="1"/>
</dbReference>
<organism evidence="19 20">
    <name type="scientific">Neopipo cinnamomea</name>
    <dbReference type="NCBI Taxonomy" id="456388"/>
    <lineage>
        <taxon>Eukaryota</taxon>
        <taxon>Metazoa</taxon>
        <taxon>Chordata</taxon>
        <taxon>Craniata</taxon>
        <taxon>Vertebrata</taxon>
        <taxon>Euteleostomi</taxon>
        <taxon>Archelosauria</taxon>
        <taxon>Archosauria</taxon>
        <taxon>Dinosauria</taxon>
        <taxon>Saurischia</taxon>
        <taxon>Theropoda</taxon>
        <taxon>Coelurosauria</taxon>
        <taxon>Aves</taxon>
        <taxon>Neognathae</taxon>
        <taxon>Neoaves</taxon>
        <taxon>Telluraves</taxon>
        <taxon>Australaves</taxon>
        <taxon>Passeriformes</taxon>
        <taxon>Tyrannidae</taxon>
        <taxon>Neopipo</taxon>
    </lineage>
</organism>
<feature type="compositionally biased region" description="Polar residues" evidence="17">
    <location>
        <begin position="155"/>
        <end position="166"/>
    </location>
</feature>
<dbReference type="PANTHER" id="PTHR47117:SF7">
    <property type="entry name" value="KINESIN-LIKE PROTEIN KIF14"/>
    <property type="match status" value="1"/>
</dbReference>
<evidence type="ECO:0000256" key="8">
    <source>
        <dbReference type="ARBA" id="ARBA00022840"/>
    </source>
</evidence>
<dbReference type="GO" id="GO:0043066">
    <property type="term" value="P:negative regulation of apoptotic process"/>
    <property type="evidence" value="ECO:0007669"/>
    <property type="project" value="UniProtKB-ARBA"/>
</dbReference>
<dbReference type="PROSITE" id="PS50067">
    <property type="entry name" value="KINESIN_MOTOR_2"/>
    <property type="match status" value="1"/>
</dbReference>
<proteinExistence type="inferred from homology"/>
<feature type="non-terminal residue" evidence="19">
    <location>
        <position position="1"/>
    </location>
</feature>
<evidence type="ECO:0000256" key="2">
    <source>
        <dbReference type="ARBA" id="ARBA00004186"/>
    </source>
</evidence>
<comment type="caution">
    <text evidence="19">The sequence shown here is derived from an EMBL/GenBank/DDBJ whole genome shotgun (WGS) entry which is preliminary data.</text>
</comment>
<evidence type="ECO:0000256" key="9">
    <source>
        <dbReference type="ARBA" id="ARBA00023054"/>
    </source>
</evidence>
<accession>A0A7K4R9B3</accession>
<feature type="binding site" evidence="15">
    <location>
        <begin position="446"/>
        <end position="453"/>
    </location>
    <ligand>
        <name>ATP</name>
        <dbReference type="ChEBI" id="CHEBI:30616"/>
    </ligand>
</feature>
<comment type="subcellular location">
    <subcellularLocation>
        <location evidence="2">Cytoplasm</location>
        <location evidence="2">Cytoskeleton</location>
        <location evidence="2">Spindle</location>
    </subcellularLocation>
    <subcellularLocation>
        <location evidence="3">Midbody</location>
    </subcellularLocation>
    <subcellularLocation>
        <location evidence="1">Nucleus</location>
    </subcellularLocation>
</comment>
<dbReference type="Gene3D" id="2.60.200.20">
    <property type="match status" value="1"/>
</dbReference>
<evidence type="ECO:0000256" key="16">
    <source>
        <dbReference type="SAM" id="Coils"/>
    </source>
</evidence>